<evidence type="ECO:0000256" key="1">
    <source>
        <dbReference type="ARBA" id="ARBA00008535"/>
    </source>
</evidence>
<dbReference type="PANTHER" id="PTHR10903">
    <property type="entry name" value="GTPASE, IMAP FAMILY MEMBER-RELATED"/>
    <property type="match status" value="1"/>
</dbReference>
<reference evidence="6 7" key="1">
    <citation type="submission" date="2021-07" db="EMBL/GenBank/DDBJ databases">
        <authorList>
            <person name="Palmer J.M."/>
        </authorList>
    </citation>
    <scope>NUCLEOTIDE SEQUENCE [LARGE SCALE GENOMIC DNA]</scope>
    <source>
        <strain evidence="6 7">AT_MEX2019</strain>
        <tissue evidence="6">Muscle</tissue>
    </source>
</reference>
<keyword evidence="7" id="KW-1185">Reference proteome</keyword>
<evidence type="ECO:0000313" key="7">
    <source>
        <dbReference type="Proteomes" id="UP001345963"/>
    </source>
</evidence>
<evidence type="ECO:0000259" key="5">
    <source>
        <dbReference type="PROSITE" id="PS51720"/>
    </source>
</evidence>
<gene>
    <name evidence="6" type="ORF">ATANTOWER_003434</name>
</gene>
<comment type="caution">
    <text evidence="6">The sequence shown here is derived from an EMBL/GenBank/DDBJ whole genome shotgun (WGS) entry which is preliminary data.</text>
</comment>
<feature type="domain" description="AIG1-type G" evidence="5">
    <location>
        <begin position="480"/>
        <end position="663"/>
    </location>
</feature>
<dbReference type="Pfam" id="PF04548">
    <property type="entry name" value="AIG1"/>
    <property type="match status" value="3"/>
</dbReference>
<dbReference type="Gene3D" id="3.40.50.300">
    <property type="entry name" value="P-loop containing nucleotide triphosphate hydrolases"/>
    <property type="match status" value="3"/>
</dbReference>
<dbReference type="InterPro" id="IPR006703">
    <property type="entry name" value="G_AIG1"/>
</dbReference>
<keyword evidence="2" id="KW-0547">Nucleotide-binding</keyword>
<evidence type="ECO:0000256" key="2">
    <source>
        <dbReference type="ARBA" id="ARBA00022741"/>
    </source>
</evidence>
<feature type="domain" description="AIG1-type G" evidence="5">
    <location>
        <begin position="14"/>
        <end position="223"/>
    </location>
</feature>
<feature type="coiled-coil region" evidence="4">
    <location>
        <begin position="435"/>
        <end position="466"/>
    </location>
</feature>
<dbReference type="EMBL" id="JAHUTI010049310">
    <property type="protein sequence ID" value="MED6247475.1"/>
    <property type="molecule type" value="Genomic_DNA"/>
</dbReference>
<dbReference type="SUPFAM" id="SSF52540">
    <property type="entry name" value="P-loop containing nucleoside triphosphate hydrolases"/>
    <property type="match status" value="3"/>
</dbReference>
<proteinExistence type="inferred from homology"/>
<dbReference type="PANTHER" id="PTHR10903:SF179">
    <property type="entry name" value="GTPASE IMAP FAMILY MEMBER 8"/>
    <property type="match status" value="1"/>
</dbReference>
<feature type="domain" description="AIG1-type G" evidence="5">
    <location>
        <begin position="243"/>
        <end position="444"/>
    </location>
</feature>
<comment type="similarity">
    <text evidence="1">Belongs to the TRAFAC class TrmE-Era-EngA-EngB-Septin-like GTPase superfamily. AIG1/Toc34/Toc159-like paraseptin GTPase family. IAN subfamily.</text>
</comment>
<evidence type="ECO:0000256" key="3">
    <source>
        <dbReference type="ARBA" id="ARBA00023134"/>
    </source>
</evidence>
<accession>A0ABU7BBQ1</accession>
<dbReference type="InterPro" id="IPR027417">
    <property type="entry name" value="P-loop_NTPase"/>
</dbReference>
<keyword evidence="3" id="KW-0342">GTP-binding</keyword>
<protein>
    <recommendedName>
        <fullName evidence="5">AIG1-type G domain-containing protein</fullName>
    </recommendedName>
</protein>
<evidence type="ECO:0000256" key="4">
    <source>
        <dbReference type="SAM" id="Coils"/>
    </source>
</evidence>
<dbReference type="Proteomes" id="UP001345963">
    <property type="component" value="Unassembled WGS sequence"/>
</dbReference>
<keyword evidence="4" id="KW-0175">Coiled coil</keyword>
<evidence type="ECO:0000313" key="6">
    <source>
        <dbReference type="EMBL" id="MED6247475.1"/>
    </source>
</evidence>
<dbReference type="PROSITE" id="PS51720">
    <property type="entry name" value="G_AIG1"/>
    <property type="match status" value="3"/>
</dbReference>
<organism evidence="6 7">
    <name type="scientific">Ataeniobius toweri</name>
    <dbReference type="NCBI Taxonomy" id="208326"/>
    <lineage>
        <taxon>Eukaryota</taxon>
        <taxon>Metazoa</taxon>
        <taxon>Chordata</taxon>
        <taxon>Craniata</taxon>
        <taxon>Vertebrata</taxon>
        <taxon>Euteleostomi</taxon>
        <taxon>Actinopterygii</taxon>
        <taxon>Neopterygii</taxon>
        <taxon>Teleostei</taxon>
        <taxon>Neoteleostei</taxon>
        <taxon>Acanthomorphata</taxon>
        <taxon>Ovalentaria</taxon>
        <taxon>Atherinomorphae</taxon>
        <taxon>Cyprinodontiformes</taxon>
        <taxon>Goodeidae</taxon>
        <taxon>Ataeniobius</taxon>
    </lineage>
</organism>
<name>A0ABU7BBQ1_9TELE</name>
<dbReference type="InterPro" id="IPR045058">
    <property type="entry name" value="GIMA/IAN/Toc"/>
</dbReference>
<sequence>MENTKFKAWDGLSTSQIKIVLLGGRNCGKSSLGNLILGKEEFATKETTTSSRRLGVVAGRWLTVVETPGWWCDSSAQETLNLVKREIITSVSLCSPGPHVFLIIVKTSSVFSERRRRAVEEHVGLLGNGVWGHCIVIFTFAYRFQHMQAEEYVERGGKALRWLTEKCGQRCHSIVLNDNIDVTELLVKIQKLVTRNGSRVFEMQENILQVAAEDKRGVAERAQLRFLRMKRQRSLMREKLRPVTTIRLVLLGAKGSGKTSALNTILGRENRQRSGRTAQCSVGEGVVFGRQVTIVDTPGWWMNYFCNETPLFDQREMVLSLSLCPPGPHVFLLVIRVDRAFTETYRRAAQEHLELISEQIWSHAILLFSFGDWLGGTTTEQFIESEGEPLQWLVEKCSNRYHVLNNKTKGHGFQVRELIGKIEEAMSGCNRSWHYEIERKELDEMKRRMKEETERANERLMRKEKQRLVEKSELEKVTPLHELRIILVGGRKGGKSSCGNTILSRECFATNSQTVSCSEKQCKIKGKTVSVLDTPGCFPVSSEFLRTSSAVLLVVNVSTSFMDLHREAIEKQLDGGRSQLWKRAMVLFSYGDWLGDTSIEQRIESEGEPLQRLVEQCGNRYHVMDNKNQGDGAQVTELIELVEEMLATQRLADLYNGNHMWKRVCSAEERQTDAILCKRNLQKQINRRHRLSLDLAVSTSSTSSPEELNSTQLVALPARRARRQSGQMSLDSNSLVFLSVLKQGRSWSSIDLPLMFPSPHSLVLSPKCQTMFLVSCQSQPSIPSKEDFIGVHSLCLPALRERSLRRISESGGRQALSDQWGHSSLNELEAFIDSYFEMVWEQTMGSSQPSESDPPTTAQDAVVSDVREEQLLSSIDRKLSRLELLEEIWKDLAELKQNMEFSWGTIQELRDKCEKHFD</sequence>